<sequence>MLAPASGRLEAAGRCIVLTQYDGQQLSLVWPAGYAATSGPSGTFVNDERGSAVATVGRSFIGTGGYIAADKWSPQECLRQPAFQVDLPNDGQGP</sequence>
<evidence type="ECO:0000313" key="1">
    <source>
        <dbReference type="EMBL" id="GGL94569.1"/>
    </source>
</evidence>
<dbReference type="EMBL" id="BMNA01000002">
    <property type="protein sequence ID" value="GGL94569.1"/>
    <property type="molecule type" value="Genomic_DNA"/>
</dbReference>
<comment type="caution">
    <text evidence="1">The sequence shown here is derived from an EMBL/GenBank/DDBJ whole genome shotgun (WGS) entry which is preliminary data.</text>
</comment>
<accession>A0A917SSW6</accession>
<reference evidence="1" key="1">
    <citation type="journal article" date="2014" name="Int. J. Syst. Evol. Microbiol.">
        <title>Complete genome sequence of Corynebacterium casei LMG S-19264T (=DSM 44701T), isolated from a smear-ripened cheese.</title>
        <authorList>
            <consortium name="US DOE Joint Genome Institute (JGI-PGF)"/>
            <person name="Walter F."/>
            <person name="Albersmeier A."/>
            <person name="Kalinowski J."/>
            <person name="Ruckert C."/>
        </authorList>
    </citation>
    <scope>NUCLEOTIDE SEQUENCE</scope>
    <source>
        <strain evidence="1">CGMCC 4.7308</strain>
    </source>
</reference>
<protein>
    <submittedName>
        <fullName evidence="1">Uncharacterized protein</fullName>
    </submittedName>
</protein>
<evidence type="ECO:0000313" key="2">
    <source>
        <dbReference type="Proteomes" id="UP000655208"/>
    </source>
</evidence>
<dbReference type="Proteomes" id="UP000655208">
    <property type="component" value="Unassembled WGS sequence"/>
</dbReference>
<dbReference type="RefSeq" id="WP_188940649.1">
    <property type="nucleotide sequence ID" value="NZ_BMNA01000002.1"/>
</dbReference>
<keyword evidence="2" id="KW-1185">Reference proteome</keyword>
<name>A0A917SSW6_9ACTN</name>
<reference evidence="1" key="2">
    <citation type="submission" date="2020-09" db="EMBL/GenBank/DDBJ databases">
        <authorList>
            <person name="Sun Q."/>
            <person name="Zhou Y."/>
        </authorList>
    </citation>
    <scope>NUCLEOTIDE SEQUENCE</scope>
    <source>
        <strain evidence="1">CGMCC 4.7308</strain>
    </source>
</reference>
<organism evidence="1 2">
    <name type="scientific">Nakamurella endophytica</name>
    <dbReference type="NCBI Taxonomy" id="1748367"/>
    <lineage>
        <taxon>Bacteria</taxon>
        <taxon>Bacillati</taxon>
        <taxon>Actinomycetota</taxon>
        <taxon>Actinomycetes</taxon>
        <taxon>Nakamurellales</taxon>
        <taxon>Nakamurellaceae</taxon>
        <taxon>Nakamurella</taxon>
    </lineage>
</organism>
<gene>
    <name evidence="1" type="ORF">GCM10011594_12950</name>
</gene>
<dbReference type="AlphaFoldDB" id="A0A917SSW6"/>
<proteinExistence type="predicted"/>